<dbReference type="AlphaFoldDB" id="A0A6M3LQL3"/>
<name>A0A6M3LQL3_9ZZZZ</name>
<organism evidence="1">
    <name type="scientific">viral metagenome</name>
    <dbReference type="NCBI Taxonomy" id="1070528"/>
    <lineage>
        <taxon>unclassified sequences</taxon>
        <taxon>metagenomes</taxon>
        <taxon>organismal metagenomes</taxon>
    </lineage>
</organism>
<gene>
    <name evidence="1" type="ORF">MM415B05210_0008</name>
</gene>
<reference evidence="1" key="1">
    <citation type="submission" date="2020-03" db="EMBL/GenBank/DDBJ databases">
        <title>The deep terrestrial virosphere.</title>
        <authorList>
            <person name="Holmfeldt K."/>
            <person name="Nilsson E."/>
            <person name="Simone D."/>
            <person name="Lopez-Fernandez M."/>
            <person name="Wu X."/>
            <person name="de Brujin I."/>
            <person name="Lundin D."/>
            <person name="Andersson A."/>
            <person name="Bertilsson S."/>
            <person name="Dopson M."/>
        </authorList>
    </citation>
    <scope>NUCLEOTIDE SEQUENCE</scope>
    <source>
        <strain evidence="1">MM415B05210</strain>
    </source>
</reference>
<sequence length="80" mass="9064">MKPKRCDRCGGFLAHIVTDVLGRRFYQCQGAIARINPHLDRTHIERCEAIYDNGGKPFNNFVSYITEGNQVTKRIGGSHD</sequence>
<accession>A0A6M3LQL3</accession>
<evidence type="ECO:0000313" key="1">
    <source>
        <dbReference type="EMBL" id="QJA95734.1"/>
    </source>
</evidence>
<dbReference type="EMBL" id="MT143339">
    <property type="protein sequence ID" value="QJA95734.1"/>
    <property type="molecule type" value="Genomic_DNA"/>
</dbReference>
<proteinExistence type="predicted"/>
<protein>
    <submittedName>
        <fullName evidence="1">Uncharacterized protein</fullName>
    </submittedName>
</protein>